<dbReference type="Proteomes" id="UP001061302">
    <property type="component" value="Chromosome"/>
</dbReference>
<protein>
    <submittedName>
        <fullName evidence="2">Uncharacterized protein</fullName>
    </submittedName>
</protein>
<evidence type="ECO:0000256" key="1">
    <source>
        <dbReference type="SAM" id="MobiDB-lite"/>
    </source>
</evidence>
<feature type="region of interest" description="Disordered" evidence="1">
    <location>
        <begin position="1"/>
        <end position="49"/>
    </location>
</feature>
<gene>
    <name evidence="2" type="ORF">N8I74_13780</name>
</gene>
<accession>A0ABY6DJ76</accession>
<sequence>MKSNEHRVSNEPKNSATGPAADTGGPGQSKPPATDERGKPRDAQEKVED</sequence>
<proteinExistence type="predicted"/>
<keyword evidence="3" id="KW-1185">Reference proteome</keyword>
<name>A0ABY6DJ76_9NEIS</name>
<feature type="compositionally biased region" description="Basic and acidic residues" evidence="1">
    <location>
        <begin position="1"/>
        <end position="10"/>
    </location>
</feature>
<dbReference type="EMBL" id="CP106753">
    <property type="protein sequence ID" value="UXY14382.1"/>
    <property type="molecule type" value="Genomic_DNA"/>
</dbReference>
<reference evidence="2" key="1">
    <citation type="submission" date="2022-10" db="EMBL/GenBank/DDBJ databases">
        <title>Chitiniphilus purpureus sp. nov., a novel chitin-degrading bacterium isolated from crawfish pond sediment.</title>
        <authorList>
            <person name="Li K."/>
        </authorList>
    </citation>
    <scope>NUCLEOTIDE SEQUENCE</scope>
    <source>
        <strain evidence="2">CD1</strain>
    </source>
</reference>
<dbReference type="RefSeq" id="WP_263123681.1">
    <property type="nucleotide sequence ID" value="NZ_CP106753.1"/>
</dbReference>
<feature type="compositionally biased region" description="Basic and acidic residues" evidence="1">
    <location>
        <begin position="33"/>
        <end position="49"/>
    </location>
</feature>
<organism evidence="2 3">
    <name type="scientific">Chitiniphilus purpureus</name>
    <dbReference type="NCBI Taxonomy" id="2981137"/>
    <lineage>
        <taxon>Bacteria</taxon>
        <taxon>Pseudomonadati</taxon>
        <taxon>Pseudomonadota</taxon>
        <taxon>Betaproteobacteria</taxon>
        <taxon>Neisseriales</taxon>
        <taxon>Chitinibacteraceae</taxon>
        <taxon>Chitiniphilus</taxon>
    </lineage>
</organism>
<evidence type="ECO:0000313" key="3">
    <source>
        <dbReference type="Proteomes" id="UP001061302"/>
    </source>
</evidence>
<evidence type="ECO:0000313" key="2">
    <source>
        <dbReference type="EMBL" id="UXY14382.1"/>
    </source>
</evidence>